<evidence type="ECO:0000313" key="2">
    <source>
        <dbReference type="Proteomes" id="UP001055811"/>
    </source>
</evidence>
<reference evidence="1 2" key="2">
    <citation type="journal article" date="2022" name="Mol. Ecol. Resour.">
        <title>The genomes of chicory, endive, great burdock and yacon provide insights into Asteraceae paleo-polyploidization history and plant inulin production.</title>
        <authorList>
            <person name="Fan W."/>
            <person name="Wang S."/>
            <person name="Wang H."/>
            <person name="Wang A."/>
            <person name="Jiang F."/>
            <person name="Liu H."/>
            <person name="Zhao H."/>
            <person name="Xu D."/>
            <person name="Zhang Y."/>
        </authorList>
    </citation>
    <scope>NUCLEOTIDE SEQUENCE [LARGE SCALE GENOMIC DNA]</scope>
    <source>
        <strain evidence="2">cv. Punajuju</strain>
        <tissue evidence="1">Leaves</tissue>
    </source>
</reference>
<sequence>MFLKLFSTKRSNLSARSVHFGKHFHHPNPEDIAFSSICVNLRQRKWKYLDQILSSNLTNSLVNRVVSEFRMSPDLVLGFYKRVGEQKSFSPSLECVCMLIHVMISSKMYEDALISINNLMQTMGYSHLEVLEGLWDSYDSEIWCPNVFDSLIRACTSFGALNSAYEVIINLRTEKGFHVSIHAWNNFLNHLIKSNELNSFWKKHAEMISYGYTENIYTYNLVINALCKEIRLQEAISMFYQMLKGGIYPNVVTFNMIINGACKVSNIELGLKLFRKMGVMSMGYINPNSITFNCLINGYCKLGDMKNAESLKDEMTKRGIQPNLITYATLVDGYLRKGCKKDAFMLCSLMVDKGIALNNVVYNSIIHWLFFEGDITTASVFLSYMIKTNICFDKFTNSILVTGLSRNGYLNQALDYHKWLVLKNLVDKDRFLENALVYYLFRSGNDNESVLKVKQVLDDMIDRGLDLDTITYGTMIDGFSKQGSMSNAIRVYGDMIKEGKKPNLVIYNSIVDGLCKNLSVDLAKIMVDELKKLGLFDVVTLNSLLNGFCANWKVNEALNLFFQMQEAKLVNKVTYNILVNFFCKIGSIQEGREVMEMMVDNGVIPDSITYTILVTNACKSKVDCYSREDVIELHDDLVVKGVKPDGQTYDSIVGPLIDEESFELL</sequence>
<gene>
    <name evidence="1" type="ORF">L2E82_40272</name>
</gene>
<name>A0ACB9AJT2_CICIN</name>
<dbReference type="Proteomes" id="UP001055811">
    <property type="component" value="Linkage Group LG07"/>
</dbReference>
<proteinExistence type="predicted"/>
<accession>A0ACB9AJT2</accession>
<dbReference type="EMBL" id="CM042015">
    <property type="protein sequence ID" value="KAI3710489.1"/>
    <property type="molecule type" value="Genomic_DNA"/>
</dbReference>
<evidence type="ECO:0000313" key="1">
    <source>
        <dbReference type="EMBL" id="KAI3710489.1"/>
    </source>
</evidence>
<protein>
    <submittedName>
        <fullName evidence="1">Uncharacterized protein</fullName>
    </submittedName>
</protein>
<reference evidence="2" key="1">
    <citation type="journal article" date="2022" name="Mol. Ecol. Resour.">
        <title>The genomes of chicory, endive, great burdock and yacon provide insights into Asteraceae palaeo-polyploidization history and plant inulin production.</title>
        <authorList>
            <person name="Fan W."/>
            <person name="Wang S."/>
            <person name="Wang H."/>
            <person name="Wang A."/>
            <person name="Jiang F."/>
            <person name="Liu H."/>
            <person name="Zhao H."/>
            <person name="Xu D."/>
            <person name="Zhang Y."/>
        </authorList>
    </citation>
    <scope>NUCLEOTIDE SEQUENCE [LARGE SCALE GENOMIC DNA]</scope>
    <source>
        <strain evidence="2">cv. Punajuju</strain>
    </source>
</reference>
<comment type="caution">
    <text evidence="1">The sequence shown here is derived from an EMBL/GenBank/DDBJ whole genome shotgun (WGS) entry which is preliminary data.</text>
</comment>
<keyword evidence="2" id="KW-1185">Reference proteome</keyword>
<organism evidence="1 2">
    <name type="scientific">Cichorium intybus</name>
    <name type="common">Chicory</name>
    <dbReference type="NCBI Taxonomy" id="13427"/>
    <lineage>
        <taxon>Eukaryota</taxon>
        <taxon>Viridiplantae</taxon>
        <taxon>Streptophyta</taxon>
        <taxon>Embryophyta</taxon>
        <taxon>Tracheophyta</taxon>
        <taxon>Spermatophyta</taxon>
        <taxon>Magnoliopsida</taxon>
        <taxon>eudicotyledons</taxon>
        <taxon>Gunneridae</taxon>
        <taxon>Pentapetalae</taxon>
        <taxon>asterids</taxon>
        <taxon>campanulids</taxon>
        <taxon>Asterales</taxon>
        <taxon>Asteraceae</taxon>
        <taxon>Cichorioideae</taxon>
        <taxon>Cichorieae</taxon>
        <taxon>Cichoriinae</taxon>
        <taxon>Cichorium</taxon>
    </lineage>
</organism>